<keyword evidence="2" id="KW-0812">Transmembrane</keyword>
<dbReference type="EMBL" id="JACIEK010000013">
    <property type="protein sequence ID" value="MBB3999903.1"/>
    <property type="molecule type" value="Genomic_DNA"/>
</dbReference>
<keyword evidence="4" id="KW-1185">Reference proteome</keyword>
<dbReference type="InterPro" id="IPR006837">
    <property type="entry name" value="Divergent_DAC"/>
</dbReference>
<evidence type="ECO:0008006" key="5">
    <source>
        <dbReference type="Google" id="ProtNLM"/>
    </source>
</evidence>
<dbReference type="PANTHER" id="PTHR30105">
    <property type="entry name" value="UNCHARACTERIZED YIBQ-RELATED"/>
    <property type="match status" value="1"/>
</dbReference>
<dbReference type="SUPFAM" id="SSF88713">
    <property type="entry name" value="Glycoside hydrolase/deacetylase"/>
    <property type="match status" value="1"/>
</dbReference>
<accession>A0A7W6H7B2</accession>
<dbReference type="GO" id="GO:0005975">
    <property type="term" value="P:carbohydrate metabolic process"/>
    <property type="evidence" value="ECO:0007669"/>
    <property type="project" value="InterPro"/>
</dbReference>
<name>A0A7W6H7B2_9HYPH</name>
<dbReference type="InterPro" id="IPR011330">
    <property type="entry name" value="Glyco_hydro/deAcase_b/a-brl"/>
</dbReference>
<reference evidence="3 4" key="1">
    <citation type="submission" date="2020-08" db="EMBL/GenBank/DDBJ databases">
        <title>Genomic Encyclopedia of Type Strains, Phase IV (KMG-IV): sequencing the most valuable type-strain genomes for metagenomic binning, comparative biology and taxonomic classification.</title>
        <authorList>
            <person name="Goeker M."/>
        </authorList>
    </citation>
    <scope>NUCLEOTIDE SEQUENCE [LARGE SCALE GENOMIC DNA]</scope>
    <source>
        <strain evidence="3 4">DSM 102238</strain>
    </source>
</reference>
<dbReference type="CDD" id="cd10936">
    <property type="entry name" value="CE4_DAC2"/>
    <property type="match status" value="1"/>
</dbReference>
<dbReference type="Gene3D" id="3.20.20.370">
    <property type="entry name" value="Glycoside hydrolase/deacetylase"/>
    <property type="match status" value="1"/>
</dbReference>
<protein>
    <recommendedName>
        <fullName evidence="5">Divergent polysaccharide deacetylase family protein</fullName>
    </recommendedName>
</protein>
<dbReference type="PANTHER" id="PTHR30105:SF2">
    <property type="entry name" value="DIVERGENT POLYSACCHARIDE DEACETYLASE SUPERFAMILY"/>
    <property type="match status" value="1"/>
</dbReference>
<organism evidence="3 4">
    <name type="scientific">Aureimonas pseudogalii</name>
    <dbReference type="NCBI Taxonomy" id="1744844"/>
    <lineage>
        <taxon>Bacteria</taxon>
        <taxon>Pseudomonadati</taxon>
        <taxon>Pseudomonadota</taxon>
        <taxon>Alphaproteobacteria</taxon>
        <taxon>Hyphomicrobiales</taxon>
        <taxon>Aurantimonadaceae</taxon>
        <taxon>Aureimonas</taxon>
    </lineage>
</organism>
<feature type="transmembrane region" description="Helical" evidence="2">
    <location>
        <begin position="27"/>
        <end position="47"/>
    </location>
</feature>
<evidence type="ECO:0000313" key="3">
    <source>
        <dbReference type="EMBL" id="MBB3999903.1"/>
    </source>
</evidence>
<comment type="caution">
    <text evidence="3">The sequence shown here is derived from an EMBL/GenBank/DDBJ whole genome shotgun (WGS) entry which is preliminary data.</text>
</comment>
<dbReference type="AlphaFoldDB" id="A0A7W6H7B2"/>
<feature type="region of interest" description="Disordered" evidence="1">
    <location>
        <begin position="1"/>
        <end position="21"/>
    </location>
</feature>
<keyword evidence="2" id="KW-1133">Transmembrane helix</keyword>
<dbReference type="Proteomes" id="UP000542776">
    <property type="component" value="Unassembled WGS sequence"/>
</dbReference>
<keyword evidence="2" id="KW-0472">Membrane</keyword>
<dbReference type="RefSeq" id="WP_183201409.1">
    <property type="nucleotide sequence ID" value="NZ_JACIEK010000013.1"/>
</dbReference>
<dbReference type="Pfam" id="PF04748">
    <property type="entry name" value="Polysacc_deac_2"/>
    <property type="match status" value="1"/>
</dbReference>
<evidence type="ECO:0000313" key="4">
    <source>
        <dbReference type="Proteomes" id="UP000542776"/>
    </source>
</evidence>
<evidence type="ECO:0000256" key="2">
    <source>
        <dbReference type="SAM" id="Phobius"/>
    </source>
</evidence>
<evidence type="ECO:0000256" key="1">
    <source>
        <dbReference type="SAM" id="MobiDB-lite"/>
    </source>
</evidence>
<proteinExistence type="predicted"/>
<sequence length="390" mass="40786">MHDELYRPLGQNLTSTSPRDHRRWRTAGVAAMLVAGLAGGSAFAVLGQPDFTPPARQAAPVEALAPSRVAAAEGPGPQIVRMEESGGVTITGGDGVPRVDGTTNPYTGSIRVLEPGSLRQPQAFAHLPDQALIEPSDEGPLPIRSGDGRRPLDVYAGTSNGTLGTRIAIVVGGLGISQTGTQQAVERLPAGVTLGFAASGNSLDRWMQTARRNGHELLLQAPLEPFGYPDVSPGEHTLTVADAAARRFEALDWSLGRLTNYVGVMNYMGARFNAETKALEPFLGELNRRGLLYLDDGTSARSQARDVATAGGTPFASADLVLDDDRNPQAIARQLDALERVARARGTAVGVASAFDVTVAAIAAWADGAAARGIEIVPVSALAFDPETKG</sequence>
<gene>
    <name evidence="3" type="ORF">GGR04_003775</name>
</gene>